<reference evidence="1" key="1">
    <citation type="submission" date="2021-06" db="EMBL/GenBank/DDBJ databases">
        <authorList>
            <person name="Kallberg Y."/>
            <person name="Tangrot J."/>
            <person name="Rosling A."/>
        </authorList>
    </citation>
    <scope>NUCLEOTIDE SEQUENCE</scope>
    <source>
        <strain evidence="1">MA461A</strain>
    </source>
</reference>
<gene>
    <name evidence="1" type="ORF">RPERSI_LOCUS29701</name>
</gene>
<accession>A0ACA9SEN0</accession>
<sequence>GKIPWYLKPNSCRLRINSINTNLHYLFNHTVIMDVANAVTSAAFSIAGSEIVNNI</sequence>
<keyword evidence="2" id="KW-1185">Reference proteome</keyword>
<name>A0ACA9SEN0_9GLOM</name>
<dbReference type="EMBL" id="CAJVQC010112909">
    <property type="protein sequence ID" value="CAG8835836.1"/>
    <property type="molecule type" value="Genomic_DNA"/>
</dbReference>
<evidence type="ECO:0000313" key="1">
    <source>
        <dbReference type="EMBL" id="CAG8835836.1"/>
    </source>
</evidence>
<feature type="non-terminal residue" evidence="1">
    <location>
        <position position="1"/>
    </location>
</feature>
<protein>
    <submittedName>
        <fullName evidence="1">2114_t:CDS:1</fullName>
    </submittedName>
</protein>
<organism evidence="1 2">
    <name type="scientific">Racocetra persica</name>
    <dbReference type="NCBI Taxonomy" id="160502"/>
    <lineage>
        <taxon>Eukaryota</taxon>
        <taxon>Fungi</taxon>
        <taxon>Fungi incertae sedis</taxon>
        <taxon>Mucoromycota</taxon>
        <taxon>Glomeromycotina</taxon>
        <taxon>Glomeromycetes</taxon>
        <taxon>Diversisporales</taxon>
        <taxon>Gigasporaceae</taxon>
        <taxon>Racocetra</taxon>
    </lineage>
</organism>
<dbReference type="Proteomes" id="UP000789920">
    <property type="component" value="Unassembled WGS sequence"/>
</dbReference>
<evidence type="ECO:0000313" key="2">
    <source>
        <dbReference type="Proteomes" id="UP000789920"/>
    </source>
</evidence>
<feature type="non-terminal residue" evidence="1">
    <location>
        <position position="55"/>
    </location>
</feature>
<proteinExistence type="predicted"/>
<comment type="caution">
    <text evidence="1">The sequence shown here is derived from an EMBL/GenBank/DDBJ whole genome shotgun (WGS) entry which is preliminary data.</text>
</comment>